<proteinExistence type="predicted"/>
<keyword evidence="1" id="KW-0732">Signal</keyword>
<keyword evidence="3" id="KW-1185">Reference proteome</keyword>
<comment type="caution">
    <text evidence="2">The sequence shown here is derived from an EMBL/GenBank/DDBJ whole genome shotgun (WGS) entry which is preliminary data.</text>
</comment>
<evidence type="ECO:0000313" key="2">
    <source>
        <dbReference type="EMBL" id="KAI5064184.1"/>
    </source>
</evidence>
<name>A0A9D4UBJ4_ADICA</name>
<evidence type="ECO:0000256" key="1">
    <source>
        <dbReference type="SAM" id="SignalP"/>
    </source>
</evidence>
<reference evidence="2" key="1">
    <citation type="submission" date="2021-01" db="EMBL/GenBank/DDBJ databases">
        <title>Adiantum capillus-veneris genome.</title>
        <authorList>
            <person name="Fang Y."/>
            <person name="Liao Q."/>
        </authorList>
    </citation>
    <scope>NUCLEOTIDE SEQUENCE</scope>
    <source>
        <strain evidence="2">H3</strain>
        <tissue evidence="2">Leaf</tissue>
    </source>
</reference>
<feature type="chain" id="PRO_5039082294" evidence="1">
    <location>
        <begin position="32"/>
        <end position="114"/>
    </location>
</feature>
<dbReference type="Proteomes" id="UP000886520">
    <property type="component" value="Chromosome 20"/>
</dbReference>
<accession>A0A9D4UBJ4</accession>
<gene>
    <name evidence="2" type="ORF">GOP47_0020854</name>
</gene>
<dbReference type="EMBL" id="JABFUD020000020">
    <property type="protein sequence ID" value="KAI5064184.1"/>
    <property type="molecule type" value="Genomic_DNA"/>
</dbReference>
<dbReference type="AlphaFoldDB" id="A0A9D4UBJ4"/>
<protein>
    <submittedName>
        <fullName evidence="2">Uncharacterized protein</fullName>
    </submittedName>
</protein>
<organism evidence="2 3">
    <name type="scientific">Adiantum capillus-veneris</name>
    <name type="common">Maidenhair fern</name>
    <dbReference type="NCBI Taxonomy" id="13818"/>
    <lineage>
        <taxon>Eukaryota</taxon>
        <taxon>Viridiplantae</taxon>
        <taxon>Streptophyta</taxon>
        <taxon>Embryophyta</taxon>
        <taxon>Tracheophyta</taxon>
        <taxon>Polypodiopsida</taxon>
        <taxon>Polypodiidae</taxon>
        <taxon>Polypodiales</taxon>
        <taxon>Pteridineae</taxon>
        <taxon>Pteridaceae</taxon>
        <taxon>Vittarioideae</taxon>
        <taxon>Adiantum</taxon>
    </lineage>
</organism>
<feature type="signal peptide" evidence="1">
    <location>
        <begin position="1"/>
        <end position="31"/>
    </location>
</feature>
<evidence type="ECO:0000313" key="3">
    <source>
        <dbReference type="Proteomes" id="UP000886520"/>
    </source>
</evidence>
<sequence length="114" mass="12849">MAMWQHVGLVDGAWLAMLACNFCLQLHDVAACYLKSGSSLSVILVKAPWQPVMECSDSPHYADCLWYVDISTYWSMMHLGSDMEEVFSMAEGLPLVARYRIAFVVLLCQGWLPK</sequence>